<evidence type="ECO:0000256" key="3">
    <source>
        <dbReference type="ARBA" id="ARBA00022525"/>
    </source>
</evidence>
<name>A0A4R2RMF0_9FIRM</name>
<evidence type="ECO:0000256" key="6">
    <source>
        <dbReference type="SAM" id="Phobius"/>
    </source>
</evidence>
<feature type="domain" description="SLH" evidence="8">
    <location>
        <begin position="2299"/>
        <end position="2358"/>
    </location>
</feature>
<dbReference type="SUPFAM" id="SSF49373">
    <property type="entry name" value="Invasin/intimin cell-adhesion fragments"/>
    <property type="match status" value="1"/>
</dbReference>
<sequence>MLVSRFLQKRIRQRNRFIQVFVASLFIFLTAIAGATNYAYAEGSKELNQYGGNRPFIEWTSQKLAGTEITRQTTFNVYAKAGETIYLGSSVSDSSDSKDIVVTSPTNTTHVFDVINNGTGFIGTLAQEQNGPLPNPGGYNPHKIEVTETGWWKVEFHAKGTGSPPKTEHNAFPDLASQGSGIAAWDITVRDSAGTTKPGRTFAWYIAINMGKAGSKLNSKVYVLTKDGYQYLTDLNGIDPQVFIFYSNNRGYIDKTNGATLYHSRIISEDNYNPSDNLDFLYPSDKDIAPNITHRVFLNKPSNDLPLDVPTTATPPPTSSNLTFVNDQALAEPAIVGKGGVFQFETKSETENSSGTYQLIIDTTDSAGTGGPDGKFDATRDVVLENYSLLGTTVVPWNGKDKNRKNVPSGTYQARLVIRGGEYHFPMLDVENAENGIKISLENAPKSYPEGYSATTIYYNDEFYYTANGTPIDLSGGGTAPVPLNAANGVDSSNGAHAFSGGFGDNVGIDSWTNFPGEPLFLTITIVNKVTGNLFIDANGDGKQDPSEEGLPGIEITITDADGPKTVTTDAEGNYSVTVVPGPVEVKVGDVSSNYTRTTGDLTQTLNIPNNDNGQAAAVGFQPSKMISTAPAAITVPNGTPIDTAKTKLGTTVKVTLSNGSTIDVPITWSADSKPAYNGTVAGDYVFDGTFGTLPDGVINTDNVPAPPGTVTVDRRPEATFNPLDDSTDVSVDTNLVMTFDKAVNAVSGKTIAIYKASNDELLESITLEDARVTVNDKVVTINPDNTMEDLTEYYVKIEAGAFIDGANNPYGGIADKTSWNFTTGDENAPTATFTPADNSTGVSVTTKLVMTFNEAVTAKPDKTINIYKASNDDLVESIHADDSQVVISDNGTIVTITLTDPLRSLTEYYVQVDADAFADRANNPYSGINDKTSWSFTTADVNAPTATFTPADDATDVPVTTDLVITFNEAVTTVPNKTIKIYQASNNNLVESISVNDSQVAIDDTKTKVTVTLSDPLNSFTEYYVQIEAGAFEDDSNNPYSGIADNTSWSFTTGDGAAPTATFSPEDNSTGVSVTTDLNITFNEAVTAVPNKTIKIYQSSNDKLVESIPVNDDQVVISDDKTKVTVKLSDPLNSSTEYYVQIEAGAFEDDSNNSYIGINDKTSWSFTTADVGAPTATFTPVDESTNVPVTTDLVMTFNEAVTAVPNKTIKIYQASNDDLAESIFVDSSQVVISDNETKFTVTLSNPLDSLTRYYVQVEAGAFVDGANNPYSGIDDKTTWNFTTADSKAPTPEFSPPDNATNVSVTTDLVITFNEAVTAEPGKTIAIYKQDDGSLFESISVDDNKRVSISPNGTQVTINPNGNLEGLTKYYVQIDAGAFVDDAGNAYAGIADNTSWNFTTADTSALTATFTPVDNATDVSMDTNLTMTFNRPVTAVNGNIEIYAASSDSLFESIPIGDPRVSIDGGGKQVTVNPNGILKPLTEYYVHIAAGAFVDGLNNSYAGITDNESWSFTTTGAKMTLSANPPEIVGDGVSTSTLKAIVKTQAGVPLENIKVTFALTDLSLATLGSTEAITDANGEVEITLTAKDRSGTTDPVLGEIVVTAADPSNSAYAQESVFVKFYPPSVRGSVRDNNKGTIVPNATVIVSTDGFQKTVQTDGNGNYYVVVPWSNTDYDVTVRYTQHITQDGNIIPVDVETNQIAPVGKITGAKNEIFTATKRLSFQLYQMDKGSTTSARKITNTSGFTLKILNGQEEKKTATRDERGNFLVDVDDLAPGTYDAILTFQSGDQTLAGQKMKITVTEVDGELAVQTILIDPFGTVRDRKTKQVIPGVQLKLHWAATPLNGLSGRMPGELPQFPDHPWATNDNQNPQSTDNAGYYAWMVFPNGDYYITATKDGYENYDSRKEGRNVGNLTDDSYIQNGIIHIGNTIMNYDFEMTPITNSGGDGGGGDPWGMDEIRIPAAEVDNVTIPKQPEWDIVPVINAPQGYPVQVTIDKTTGDIIIVKAPNGVLEIEINAKGSNGETVPGPIIHVTIENKDYSSIEMFYPHGRVKDANTKALLADATVSLYWANTSRNQTNNRPIDQKVELPVLTNFRVDQSNPQTTKVDGLYGWFVFANSDYYVVAEKDGYVVYDSRNEKTTWNSLVGDSVFENGILRTGKTMAQFADLLLIRKGSLQPTGVNQPTTTESGQSAELGHYLYIRGYEDGTFRADRSITRAEVAGMLARLIQADNPKLPVVSYQDVAADHWAAQYIELLRDKGIMEGYETGNFGPERPITRAEMATTLVRYKQIPATTNETVQFSDTQGHWAEGYIESAYRSNYLMGYPDGSYRPDQPITRSETVAIINRVMERGPLFNVPAYRWDDVPANHWAINHIEEASQSHISVRSDSGEEWKRYITRDTW</sequence>
<dbReference type="RefSeq" id="WP_131918581.1">
    <property type="nucleotide sequence ID" value="NZ_JAOQNU010000006.1"/>
</dbReference>
<keyword evidence="5" id="KW-0677">Repeat</keyword>
<dbReference type="GO" id="GO:0005576">
    <property type="term" value="C:extracellular region"/>
    <property type="evidence" value="ECO:0007669"/>
    <property type="project" value="UniProtKB-SubCell"/>
</dbReference>
<dbReference type="EMBL" id="SLXT01000006">
    <property type="protein sequence ID" value="TCP65162.1"/>
    <property type="molecule type" value="Genomic_DNA"/>
</dbReference>
<keyword evidence="4" id="KW-0732">Signal</keyword>
<dbReference type="InterPro" id="IPR008964">
    <property type="entry name" value="Invasin/intimin_cell_adhesion"/>
</dbReference>
<feature type="transmembrane region" description="Helical" evidence="6">
    <location>
        <begin position="20"/>
        <end position="40"/>
    </location>
</feature>
<evidence type="ECO:0000256" key="4">
    <source>
        <dbReference type="ARBA" id="ARBA00022729"/>
    </source>
</evidence>
<dbReference type="Pfam" id="PF17210">
    <property type="entry name" value="SdrD_B"/>
    <property type="match status" value="1"/>
</dbReference>
<dbReference type="Pfam" id="PF13205">
    <property type="entry name" value="Big_5"/>
    <property type="match status" value="7"/>
</dbReference>
<dbReference type="PROSITE" id="PS51272">
    <property type="entry name" value="SLH"/>
    <property type="match status" value="3"/>
</dbReference>
<dbReference type="InterPro" id="IPR013783">
    <property type="entry name" value="Ig-like_fold"/>
</dbReference>
<dbReference type="InterPro" id="IPR001119">
    <property type="entry name" value="SLH_dom"/>
</dbReference>
<dbReference type="Proteomes" id="UP000294813">
    <property type="component" value="Unassembled WGS sequence"/>
</dbReference>
<dbReference type="InterPro" id="IPR008969">
    <property type="entry name" value="CarboxyPept-like_regulatory"/>
</dbReference>
<evidence type="ECO:0000256" key="1">
    <source>
        <dbReference type="ARBA" id="ARBA00004613"/>
    </source>
</evidence>
<proteinExistence type="inferred from homology"/>
<dbReference type="PANTHER" id="PTHR43308:SF5">
    <property type="entry name" value="S-LAYER PROTEIN _ PEPTIDOGLYCAN ENDO-BETA-N-ACETYLGLUCOSAMINIDASE"/>
    <property type="match status" value="1"/>
</dbReference>
<keyword evidence="6" id="KW-1133">Transmembrane helix</keyword>
<dbReference type="InterPro" id="IPR014755">
    <property type="entry name" value="Cu-Rt/internalin_Ig-like"/>
</dbReference>
<dbReference type="PROSITE" id="PS51127">
    <property type="entry name" value="BIG1"/>
    <property type="match status" value="1"/>
</dbReference>
<evidence type="ECO:0000259" key="8">
    <source>
        <dbReference type="PROSITE" id="PS51272"/>
    </source>
</evidence>
<evidence type="ECO:0000313" key="9">
    <source>
        <dbReference type="EMBL" id="TCP65162.1"/>
    </source>
</evidence>
<feature type="domain" description="SLH" evidence="8">
    <location>
        <begin position="2174"/>
        <end position="2234"/>
    </location>
</feature>
<keyword evidence="3" id="KW-0964">Secreted</keyword>
<dbReference type="PANTHER" id="PTHR43308">
    <property type="entry name" value="OUTER MEMBRANE PROTEIN ALPHA-RELATED"/>
    <property type="match status" value="1"/>
</dbReference>
<evidence type="ECO:0000256" key="5">
    <source>
        <dbReference type="ARBA" id="ARBA00022737"/>
    </source>
</evidence>
<dbReference type="InterPro" id="IPR032812">
    <property type="entry name" value="SbsA_Ig"/>
</dbReference>
<dbReference type="Pfam" id="PF00395">
    <property type="entry name" value="SLH"/>
    <property type="match status" value="3"/>
</dbReference>
<dbReference type="InterPro" id="IPR003344">
    <property type="entry name" value="Big_1_dom"/>
</dbReference>
<accession>A0A4R2RMF0</accession>
<dbReference type="SMART" id="SM00634">
    <property type="entry name" value="BID_1"/>
    <property type="match status" value="1"/>
</dbReference>
<keyword evidence="6" id="KW-0472">Membrane</keyword>
<dbReference type="Pfam" id="PF02369">
    <property type="entry name" value="Big_1"/>
    <property type="match status" value="1"/>
</dbReference>
<comment type="similarity">
    <text evidence="2">Belongs to the intimin/invasin family.</text>
</comment>
<dbReference type="InterPro" id="IPR033764">
    <property type="entry name" value="Sdr_B"/>
</dbReference>
<evidence type="ECO:0000256" key="2">
    <source>
        <dbReference type="ARBA" id="ARBA00010116"/>
    </source>
</evidence>
<dbReference type="InterPro" id="IPR011081">
    <property type="entry name" value="Big_4"/>
</dbReference>
<keyword evidence="10" id="KW-1185">Reference proteome</keyword>
<keyword evidence="6" id="KW-0812">Transmembrane</keyword>
<dbReference type="SUPFAM" id="SSF49464">
    <property type="entry name" value="Carboxypeptidase regulatory domain-like"/>
    <property type="match status" value="2"/>
</dbReference>
<comment type="caution">
    <text evidence="9">The sequence shown here is derived from an EMBL/GenBank/DDBJ whole genome shotgun (WGS) entry which is preliminary data.</text>
</comment>
<feature type="domain" description="Big-1" evidence="7">
    <location>
        <begin position="1518"/>
        <end position="1622"/>
    </location>
</feature>
<dbReference type="OrthoDB" id="1768994at2"/>
<reference evidence="9 10" key="1">
    <citation type="submission" date="2019-03" db="EMBL/GenBank/DDBJ databases">
        <title>Genomic Encyclopedia of Type Strains, Phase IV (KMG-IV): sequencing the most valuable type-strain genomes for metagenomic binning, comparative biology and taxonomic classification.</title>
        <authorList>
            <person name="Goeker M."/>
        </authorList>
    </citation>
    <scope>NUCLEOTIDE SEQUENCE [LARGE SCALE GENOMIC DNA]</scope>
    <source>
        <strain evidence="9 10">DSM 11170</strain>
    </source>
</reference>
<dbReference type="Gene3D" id="2.60.40.1120">
    <property type="entry name" value="Carboxypeptidase-like, regulatory domain"/>
    <property type="match status" value="2"/>
</dbReference>
<evidence type="ECO:0000313" key="10">
    <source>
        <dbReference type="Proteomes" id="UP000294813"/>
    </source>
</evidence>
<protein>
    <submittedName>
        <fullName evidence="9">S-layer family protein</fullName>
    </submittedName>
</protein>
<dbReference type="Pfam" id="PF07532">
    <property type="entry name" value="Big_4"/>
    <property type="match status" value="1"/>
</dbReference>
<dbReference type="Gene3D" id="2.60.40.10">
    <property type="entry name" value="Immunoglobulins"/>
    <property type="match status" value="2"/>
</dbReference>
<organism evidence="9 10">
    <name type="scientific">Heliophilum fasciatum</name>
    <dbReference type="NCBI Taxonomy" id="35700"/>
    <lineage>
        <taxon>Bacteria</taxon>
        <taxon>Bacillati</taxon>
        <taxon>Bacillota</taxon>
        <taxon>Clostridia</taxon>
        <taxon>Eubacteriales</taxon>
        <taxon>Heliobacteriaceae</taxon>
        <taxon>Heliophilum</taxon>
    </lineage>
</organism>
<dbReference type="InterPro" id="IPR051465">
    <property type="entry name" value="Cell_Envelope_Struct_Comp"/>
</dbReference>
<gene>
    <name evidence="9" type="ORF">EDD73_10645</name>
</gene>
<comment type="subcellular location">
    <subcellularLocation>
        <location evidence="1">Secreted</location>
    </subcellularLocation>
</comment>
<evidence type="ECO:0000259" key="7">
    <source>
        <dbReference type="PROSITE" id="PS51127"/>
    </source>
</evidence>
<dbReference type="Gene3D" id="2.60.40.1220">
    <property type="match status" value="1"/>
</dbReference>
<feature type="domain" description="SLH" evidence="8">
    <location>
        <begin position="2235"/>
        <end position="2298"/>
    </location>
</feature>